<reference evidence="1 2" key="1">
    <citation type="submission" date="2010-10" db="EMBL/GenBank/DDBJ databases">
        <authorList>
            <person name="Durkin A.S."/>
            <person name="Madupu R."/>
            <person name="Torralba M."/>
            <person name="Gillis M."/>
            <person name="Methe B."/>
            <person name="Sutton G."/>
            <person name="Nelson K.E."/>
        </authorList>
    </citation>
    <scope>NUCLEOTIDE SEQUENCE [LARGE SCALE GENOMIC DNA]</scope>
    <source>
        <strain evidence="1 2">JCVIHMP022</strain>
    </source>
</reference>
<dbReference type="EMBL" id="AEHJ01000011">
    <property type="protein sequence ID" value="EFO78092.1"/>
    <property type="molecule type" value="Genomic_DNA"/>
</dbReference>
<gene>
    <name evidence="1" type="ORF">HMPREF9003_0204</name>
</gene>
<proteinExistence type="predicted"/>
<accession>A0AB72Z5B1</accession>
<protein>
    <submittedName>
        <fullName evidence="1">Uncharacterized protein</fullName>
    </submittedName>
</protein>
<dbReference type="Proteomes" id="UP000003457">
    <property type="component" value="Unassembled WGS sequence"/>
</dbReference>
<sequence>MYYEFVRFDRTANKEYWKPVSTVRLHLRWLHDWLKGYRCARHGYEGWLYCNVTSGSLLPKECLSFRDEII</sequence>
<comment type="caution">
    <text evidence="1">The sequence shown here is derived from an EMBL/GenBank/DDBJ whole genome shotgun (WGS) entry which is preliminary data.</text>
</comment>
<organism evidence="1 2">
    <name type="scientific">Bifidobacterium dentium JCVIHMP022</name>
    <dbReference type="NCBI Taxonomy" id="553191"/>
    <lineage>
        <taxon>Bacteria</taxon>
        <taxon>Bacillati</taxon>
        <taxon>Actinomycetota</taxon>
        <taxon>Actinomycetes</taxon>
        <taxon>Bifidobacteriales</taxon>
        <taxon>Bifidobacteriaceae</taxon>
        <taxon>Bifidobacterium</taxon>
    </lineage>
</organism>
<evidence type="ECO:0000313" key="1">
    <source>
        <dbReference type="EMBL" id="EFO78092.1"/>
    </source>
</evidence>
<evidence type="ECO:0000313" key="2">
    <source>
        <dbReference type="Proteomes" id="UP000003457"/>
    </source>
</evidence>
<name>A0AB72Z5B1_9BIFI</name>
<dbReference type="AlphaFoldDB" id="A0AB72Z5B1"/>